<proteinExistence type="predicted"/>
<keyword evidence="3" id="KW-1185">Reference proteome</keyword>
<evidence type="ECO:0000313" key="3">
    <source>
        <dbReference type="Proteomes" id="UP000055019"/>
    </source>
</evidence>
<evidence type="ECO:0008006" key="4">
    <source>
        <dbReference type="Google" id="ProtNLM"/>
    </source>
</evidence>
<dbReference type="OrthoDB" id="9033036at2"/>
<comment type="caution">
    <text evidence="2">The sequence shown here is derived from an EMBL/GenBank/DDBJ whole genome shotgun (WGS) entry which is preliminary data.</text>
</comment>
<feature type="signal peptide" evidence="1">
    <location>
        <begin position="1"/>
        <end position="27"/>
    </location>
</feature>
<evidence type="ECO:0000256" key="1">
    <source>
        <dbReference type="SAM" id="SignalP"/>
    </source>
</evidence>
<protein>
    <recommendedName>
        <fullName evidence="4">SH3 domain-containing protein</fullName>
    </recommendedName>
</protein>
<reference evidence="2" key="1">
    <citation type="submission" date="2016-01" db="EMBL/GenBank/DDBJ databases">
        <authorList>
            <person name="Peeters C."/>
        </authorList>
    </citation>
    <scope>NUCLEOTIDE SEQUENCE [LARGE SCALE GENOMIC DNA]</scope>
    <source>
        <strain evidence="2">LMG 29317</strain>
    </source>
</reference>
<dbReference type="RefSeq" id="WP_143749198.1">
    <property type="nucleotide sequence ID" value="NZ_FCOM02000008.1"/>
</dbReference>
<evidence type="ECO:0000313" key="2">
    <source>
        <dbReference type="EMBL" id="SAL51182.1"/>
    </source>
</evidence>
<gene>
    <name evidence="2" type="ORF">AWB74_02359</name>
</gene>
<dbReference type="AlphaFoldDB" id="A0A158I3K3"/>
<sequence>MTSRNVRLIFLQTAISLVSLYLTGAVASSSPTSVNTLPGGAVIEFQGKLSGLKKRKFGDGWASASLKTSTGKRIPLFPEEQLNQMGGMLFEDFYSTQVSPSGNYVILSVVRQGTLETKGEAPRVEGREYCPVIKTATGCIVSMPTGEVCGGAWASHGDNWLIGETDRTAEMLKRTTASAESLWNDFSRSDKRVGIREFISQDFGISNLLACDSPSPRNGDNYLSIVRQLRKEGAVDDALYIETRLPLSKNASSMRVSVSKAWLYDTPDLGARTKAYLVLGDVVSLQDEKQSGWVLIEYHRSGGRPIVKWILESDLVAD</sequence>
<name>A0A158I3K3_9BURK</name>
<dbReference type="Proteomes" id="UP000055019">
    <property type="component" value="Unassembled WGS sequence"/>
</dbReference>
<feature type="chain" id="PRO_5007626931" description="SH3 domain-containing protein" evidence="1">
    <location>
        <begin position="28"/>
        <end position="318"/>
    </location>
</feature>
<organism evidence="2 3">
    <name type="scientific">Caballeronia arvi</name>
    <dbReference type="NCBI Taxonomy" id="1777135"/>
    <lineage>
        <taxon>Bacteria</taxon>
        <taxon>Pseudomonadati</taxon>
        <taxon>Pseudomonadota</taxon>
        <taxon>Betaproteobacteria</taxon>
        <taxon>Burkholderiales</taxon>
        <taxon>Burkholderiaceae</taxon>
        <taxon>Caballeronia</taxon>
    </lineage>
</organism>
<dbReference type="EMBL" id="FCOM02000008">
    <property type="protein sequence ID" value="SAL51182.1"/>
    <property type="molecule type" value="Genomic_DNA"/>
</dbReference>
<accession>A0A158I3K3</accession>
<keyword evidence="1" id="KW-0732">Signal</keyword>